<accession>A0A1M4TLE5</accession>
<keyword evidence="5" id="KW-0663">Pyridoxal phosphate</keyword>
<gene>
    <name evidence="9" type="ORF">SAMN05444320_101123</name>
</gene>
<keyword evidence="4 6" id="KW-0808">Transferase</keyword>
<dbReference type="InterPro" id="IPR004839">
    <property type="entry name" value="Aminotransferase_I/II_large"/>
</dbReference>
<dbReference type="Pfam" id="PF00155">
    <property type="entry name" value="Aminotran_1_2"/>
    <property type="match status" value="1"/>
</dbReference>
<organism evidence="9 10">
    <name type="scientific">Streptoalloteichus hindustanus</name>
    <dbReference type="NCBI Taxonomy" id="2017"/>
    <lineage>
        <taxon>Bacteria</taxon>
        <taxon>Bacillati</taxon>
        <taxon>Actinomycetota</taxon>
        <taxon>Actinomycetes</taxon>
        <taxon>Pseudonocardiales</taxon>
        <taxon>Pseudonocardiaceae</taxon>
        <taxon>Streptoalloteichus</taxon>
    </lineage>
</organism>
<dbReference type="PANTHER" id="PTHR46383">
    <property type="entry name" value="ASPARTATE AMINOTRANSFERASE"/>
    <property type="match status" value="1"/>
</dbReference>
<dbReference type="GO" id="GO:0006520">
    <property type="term" value="P:amino acid metabolic process"/>
    <property type="evidence" value="ECO:0007669"/>
    <property type="project" value="InterPro"/>
</dbReference>
<keyword evidence="3 6" id="KW-0032">Aminotransferase</keyword>
<dbReference type="CDD" id="cd00609">
    <property type="entry name" value="AAT_like"/>
    <property type="match status" value="1"/>
</dbReference>
<evidence type="ECO:0000256" key="1">
    <source>
        <dbReference type="ARBA" id="ARBA00001933"/>
    </source>
</evidence>
<name>A0A1M4TLE5_STRHI</name>
<sequence>MLAMAAPHTNHTADSDTGHRRVSARVGGISESATLAVDAKAKALRAAGRPVIGFGAGEPDFPTPAPVVEAAAAACADARNHRYTPAAGLPELREAIAVKSERDSGLRVQPSQVLVTNGGKQAVYQAFATLLDPGDEVLLPAPYWTTYPEAIALAGGRAVVVPTDETTGYQVSVARLEAARTPRTKVLLFCSPSNPTGAVHPPELVEEIGRWALEHGIWVVTDEIYEHLVYDGAQHASMPVLVPELADTCVVLNGVAKTYAMTGWRVGWMIGPTDVVRAATNLQSHLSSNVCNVAQRAALAAVSGPLDAVAQMREAFDRRRKRIVELLSAIDGVTCPVPQGAFYVYPSVKGLLGREIRGRRPATSAELAELVLEEAEVAVVPGEAFGTPGYFRLSYALGDDDLETGVTRMAQLLAEAR</sequence>
<dbReference type="GO" id="GO:0030170">
    <property type="term" value="F:pyridoxal phosphate binding"/>
    <property type="evidence" value="ECO:0007669"/>
    <property type="project" value="InterPro"/>
</dbReference>
<dbReference type="PROSITE" id="PS00105">
    <property type="entry name" value="AA_TRANSFER_CLASS_1"/>
    <property type="match status" value="1"/>
</dbReference>
<evidence type="ECO:0000256" key="6">
    <source>
        <dbReference type="RuleBase" id="RU000481"/>
    </source>
</evidence>
<evidence type="ECO:0000256" key="7">
    <source>
        <dbReference type="SAM" id="MobiDB-lite"/>
    </source>
</evidence>
<reference evidence="9 10" key="1">
    <citation type="submission" date="2016-11" db="EMBL/GenBank/DDBJ databases">
        <authorList>
            <person name="Jaros S."/>
            <person name="Januszkiewicz K."/>
            <person name="Wedrychowicz H."/>
        </authorList>
    </citation>
    <scope>NUCLEOTIDE SEQUENCE [LARGE SCALE GENOMIC DNA]</scope>
    <source>
        <strain evidence="9 10">DSM 44523</strain>
    </source>
</reference>
<evidence type="ECO:0000256" key="4">
    <source>
        <dbReference type="ARBA" id="ARBA00022679"/>
    </source>
</evidence>
<evidence type="ECO:0000256" key="3">
    <source>
        <dbReference type="ARBA" id="ARBA00022576"/>
    </source>
</evidence>
<keyword evidence="10" id="KW-1185">Reference proteome</keyword>
<dbReference type="GO" id="GO:0008483">
    <property type="term" value="F:transaminase activity"/>
    <property type="evidence" value="ECO:0007669"/>
    <property type="project" value="UniProtKB-KW"/>
</dbReference>
<comment type="similarity">
    <text evidence="2 6">Belongs to the class-I pyridoxal-phosphate-dependent aminotransferase family.</text>
</comment>
<evidence type="ECO:0000259" key="8">
    <source>
        <dbReference type="Pfam" id="PF00155"/>
    </source>
</evidence>
<dbReference type="Gene3D" id="3.90.1150.10">
    <property type="entry name" value="Aspartate Aminotransferase, domain 1"/>
    <property type="match status" value="1"/>
</dbReference>
<evidence type="ECO:0000256" key="5">
    <source>
        <dbReference type="ARBA" id="ARBA00022898"/>
    </source>
</evidence>
<evidence type="ECO:0000256" key="2">
    <source>
        <dbReference type="ARBA" id="ARBA00007441"/>
    </source>
</evidence>
<dbReference type="EC" id="2.6.1.-" evidence="6"/>
<dbReference type="InterPro" id="IPR004838">
    <property type="entry name" value="NHTrfase_class1_PyrdxlP-BS"/>
</dbReference>
<dbReference type="STRING" id="2017.SAMN05444320_101123"/>
<comment type="cofactor">
    <cofactor evidence="1 6">
        <name>pyridoxal 5'-phosphate</name>
        <dbReference type="ChEBI" id="CHEBI:597326"/>
    </cofactor>
</comment>
<evidence type="ECO:0000313" key="9">
    <source>
        <dbReference type="EMBL" id="SHE45184.1"/>
    </source>
</evidence>
<dbReference type="AlphaFoldDB" id="A0A1M4TLE5"/>
<dbReference type="SUPFAM" id="SSF53383">
    <property type="entry name" value="PLP-dependent transferases"/>
    <property type="match status" value="1"/>
</dbReference>
<feature type="domain" description="Aminotransferase class I/classII large" evidence="8">
    <location>
        <begin position="50"/>
        <end position="404"/>
    </location>
</feature>
<proteinExistence type="inferred from homology"/>
<dbReference type="InterPro" id="IPR015424">
    <property type="entry name" value="PyrdxlP-dep_Trfase"/>
</dbReference>
<dbReference type="InterPro" id="IPR050596">
    <property type="entry name" value="AspAT/PAT-like"/>
</dbReference>
<dbReference type="FunFam" id="3.40.640.10:FF:000033">
    <property type="entry name" value="Aspartate aminotransferase"/>
    <property type="match status" value="1"/>
</dbReference>
<evidence type="ECO:0000313" key="10">
    <source>
        <dbReference type="Proteomes" id="UP000184501"/>
    </source>
</evidence>
<dbReference type="InterPro" id="IPR015422">
    <property type="entry name" value="PyrdxlP-dep_Trfase_small"/>
</dbReference>
<dbReference type="EMBL" id="FQVN01000001">
    <property type="protein sequence ID" value="SHE45184.1"/>
    <property type="molecule type" value="Genomic_DNA"/>
</dbReference>
<protein>
    <recommendedName>
        <fullName evidence="6">Aminotransferase</fullName>
        <ecNumber evidence="6">2.6.1.-</ecNumber>
    </recommendedName>
</protein>
<dbReference type="PANTHER" id="PTHR46383:SF1">
    <property type="entry name" value="ASPARTATE AMINOTRANSFERASE"/>
    <property type="match status" value="1"/>
</dbReference>
<dbReference type="Gene3D" id="3.40.640.10">
    <property type="entry name" value="Type I PLP-dependent aspartate aminotransferase-like (Major domain)"/>
    <property type="match status" value="1"/>
</dbReference>
<feature type="region of interest" description="Disordered" evidence="7">
    <location>
        <begin position="1"/>
        <end position="21"/>
    </location>
</feature>
<dbReference type="InterPro" id="IPR015421">
    <property type="entry name" value="PyrdxlP-dep_Trfase_major"/>
</dbReference>
<dbReference type="Proteomes" id="UP000184501">
    <property type="component" value="Unassembled WGS sequence"/>
</dbReference>